<evidence type="ECO:0000313" key="3">
    <source>
        <dbReference type="Proteomes" id="UP000008281"/>
    </source>
</evidence>
<dbReference type="STRING" id="31234.E3NSG7"/>
<dbReference type="AlphaFoldDB" id="E3NSG7"/>
<protein>
    <recommendedName>
        <fullName evidence="1">DUF7869 domain-containing protein</fullName>
    </recommendedName>
</protein>
<dbReference type="eggNOG" id="ENOG502SD5R">
    <property type="taxonomic scope" value="Eukaryota"/>
</dbReference>
<dbReference type="OMA" id="STGHTHM"/>
<gene>
    <name evidence="2" type="ORF">CRE_01494</name>
</gene>
<dbReference type="HOGENOM" id="CLU_036846_0_0_1"/>
<sequence>MDVQIRQRKNDSLVRCSVCFGLRTIMAKATTEEERKEAKRKLDLHFEYISQQKVIIQTMCLQSRDDRFDLSVFLIDGMSNRHTKLPNRGDRPKFVTDSIRVIVCLTTVQVAISQGPYEFTNFDYPSIQSVFSHDSSYVLSLFLDGLSKLKSIPSVITVILDSAPNNKSYVMLGGMGAILARISAIRKIFLLYPSTGHTHMSVDGHFGSLSKSLGSRDLLDPQDFVNFLESCPSVAEVNVAPTIYDFVPVQQHMVKVPNLFSNSQICVSKGDGGKVYWSAASSLHSSILFKTESDENAFPLFKEDFNPTTFSATIRKPEIEPIVKKIDGLFKNSGNLYSEAQKHNFSTFVETYGKKAFRHSITDLNRKQSKLTQPSHPSQVQDPHITVLQYLEKNKYPTGKVPKTPLV</sequence>
<dbReference type="InterPro" id="IPR057191">
    <property type="entry name" value="DUF7869"/>
</dbReference>
<accession>E3NSG7</accession>
<feature type="domain" description="DUF7869" evidence="1">
    <location>
        <begin position="130"/>
        <end position="258"/>
    </location>
</feature>
<organism evidence="3">
    <name type="scientific">Caenorhabditis remanei</name>
    <name type="common">Caenorhabditis vulgaris</name>
    <dbReference type="NCBI Taxonomy" id="31234"/>
    <lineage>
        <taxon>Eukaryota</taxon>
        <taxon>Metazoa</taxon>
        <taxon>Ecdysozoa</taxon>
        <taxon>Nematoda</taxon>
        <taxon>Chromadorea</taxon>
        <taxon>Rhabditida</taxon>
        <taxon>Rhabditina</taxon>
        <taxon>Rhabditomorpha</taxon>
        <taxon>Rhabditoidea</taxon>
        <taxon>Rhabditidae</taxon>
        <taxon>Peloderinae</taxon>
        <taxon>Caenorhabditis</taxon>
    </lineage>
</organism>
<dbReference type="Pfam" id="PF25273">
    <property type="entry name" value="DUF7869"/>
    <property type="match status" value="1"/>
</dbReference>
<dbReference type="OrthoDB" id="5863637at2759"/>
<dbReference type="InParanoid" id="E3NSG7"/>
<reference evidence="2" key="1">
    <citation type="submission" date="2007-07" db="EMBL/GenBank/DDBJ databases">
        <title>PCAP assembly of the Caenorhabditis remanei genome.</title>
        <authorList>
            <consortium name="The Caenorhabditis remanei Sequencing Consortium"/>
            <person name="Wilson R.K."/>
        </authorList>
    </citation>
    <scope>NUCLEOTIDE SEQUENCE [LARGE SCALE GENOMIC DNA]</scope>
    <source>
        <strain evidence="2">PB4641</strain>
    </source>
</reference>
<dbReference type="EMBL" id="DS269960">
    <property type="protein sequence ID" value="EFO90161.1"/>
    <property type="molecule type" value="Genomic_DNA"/>
</dbReference>
<keyword evidence="3" id="KW-1185">Reference proteome</keyword>
<name>E3NSG7_CAERE</name>
<evidence type="ECO:0000313" key="2">
    <source>
        <dbReference type="EMBL" id="EFO90161.1"/>
    </source>
</evidence>
<dbReference type="Proteomes" id="UP000008281">
    <property type="component" value="Unassembled WGS sequence"/>
</dbReference>
<evidence type="ECO:0000259" key="1">
    <source>
        <dbReference type="Pfam" id="PF25273"/>
    </source>
</evidence>
<proteinExistence type="predicted"/>